<keyword evidence="1" id="KW-0853">WD repeat</keyword>
<evidence type="ECO:0000313" key="4">
    <source>
        <dbReference type="Proteomes" id="UP001497392"/>
    </source>
</evidence>
<feature type="repeat" description="WD" evidence="1">
    <location>
        <begin position="274"/>
        <end position="315"/>
    </location>
</feature>
<dbReference type="InterPro" id="IPR037379">
    <property type="entry name" value="WDR74/Nsa1"/>
</dbReference>
<evidence type="ECO:0000313" key="3">
    <source>
        <dbReference type="EMBL" id="CAL5221269.1"/>
    </source>
</evidence>
<gene>
    <name evidence="3" type="primary">g3429</name>
    <name evidence="3" type="ORF">VP750_LOCUS2928</name>
</gene>
<organism evidence="3 4">
    <name type="scientific">Coccomyxa viridis</name>
    <dbReference type="NCBI Taxonomy" id="1274662"/>
    <lineage>
        <taxon>Eukaryota</taxon>
        <taxon>Viridiplantae</taxon>
        <taxon>Chlorophyta</taxon>
        <taxon>core chlorophytes</taxon>
        <taxon>Trebouxiophyceae</taxon>
        <taxon>Trebouxiophyceae incertae sedis</taxon>
        <taxon>Coccomyxaceae</taxon>
        <taxon>Coccomyxa</taxon>
    </lineage>
</organism>
<sequence length="360" mass="38114">MGLLPQAFRPQALRTSETHKWGTADREHKSAGCIALSSSTLEAEGEVYAAVGHCDGSITLYDALEGSVAAKIAFDKDKPKGHDLEDRGVVSLAFLPKQQQDGSLQQLAACARGGTVSIYKCCKADGEELICSSSASFSVPKPVHSMAVSGDGSRAAVGCQGAELSIWDIATQQRSYSAKGAKPNRVGLMDLPDNTAVTFIPGSEGAEVLAGTAKHKVRLYDIRHGRRPVLDISFGETRITALAPEANGNRAWVANAAGQMEVLDLRAGKMAGALKGSTGSVRCLALHPSEPLIASAGLDRHVRLHSTATRKQVSSVYLKQRLEGVAFCPAPTVVQNAEPEADAEVQTETAKRRRKKSKSA</sequence>
<dbReference type="InterPro" id="IPR036322">
    <property type="entry name" value="WD40_repeat_dom_sf"/>
</dbReference>
<comment type="caution">
    <text evidence="3">The sequence shown here is derived from an EMBL/GenBank/DDBJ whole genome shotgun (WGS) entry which is preliminary data.</text>
</comment>
<evidence type="ECO:0000256" key="1">
    <source>
        <dbReference type="PROSITE-ProRule" id="PRU00221"/>
    </source>
</evidence>
<feature type="compositionally biased region" description="Basic residues" evidence="2">
    <location>
        <begin position="351"/>
        <end position="360"/>
    </location>
</feature>
<dbReference type="Pfam" id="PF00400">
    <property type="entry name" value="WD40"/>
    <property type="match status" value="1"/>
</dbReference>
<accession>A0ABP1FR65</accession>
<dbReference type="InterPro" id="IPR001680">
    <property type="entry name" value="WD40_rpt"/>
</dbReference>
<name>A0ABP1FR65_9CHLO</name>
<dbReference type="Proteomes" id="UP001497392">
    <property type="component" value="Unassembled WGS sequence"/>
</dbReference>
<dbReference type="SUPFAM" id="SSF50978">
    <property type="entry name" value="WD40 repeat-like"/>
    <property type="match status" value="1"/>
</dbReference>
<keyword evidence="4" id="KW-1185">Reference proteome</keyword>
<feature type="region of interest" description="Disordered" evidence="2">
    <location>
        <begin position="336"/>
        <end position="360"/>
    </location>
</feature>
<dbReference type="InterPro" id="IPR015943">
    <property type="entry name" value="WD40/YVTN_repeat-like_dom_sf"/>
</dbReference>
<evidence type="ECO:0000256" key="2">
    <source>
        <dbReference type="SAM" id="MobiDB-lite"/>
    </source>
</evidence>
<dbReference type="Gene3D" id="2.130.10.10">
    <property type="entry name" value="YVTN repeat-like/Quinoprotein amine dehydrogenase"/>
    <property type="match status" value="2"/>
</dbReference>
<dbReference type="PROSITE" id="PS50082">
    <property type="entry name" value="WD_REPEATS_2"/>
    <property type="match status" value="1"/>
</dbReference>
<reference evidence="3 4" key="1">
    <citation type="submission" date="2024-06" db="EMBL/GenBank/DDBJ databases">
        <authorList>
            <person name="Kraege A."/>
            <person name="Thomma B."/>
        </authorList>
    </citation>
    <scope>NUCLEOTIDE SEQUENCE [LARGE SCALE GENOMIC DNA]</scope>
</reference>
<dbReference type="PANTHER" id="PTHR16038">
    <property type="entry name" value="NOP SEVEN ASSOCIATED PROTEIN 1"/>
    <property type="match status" value="1"/>
</dbReference>
<dbReference type="EMBL" id="CAXHTA020000005">
    <property type="protein sequence ID" value="CAL5221269.1"/>
    <property type="molecule type" value="Genomic_DNA"/>
</dbReference>
<dbReference type="SMART" id="SM00320">
    <property type="entry name" value="WD40"/>
    <property type="match status" value="4"/>
</dbReference>
<proteinExistence type="predicted"/>
<protein>
    <submittedName>
        <fullName evidence="3">G3429 protein</fullName>
    </submittedName>
</protein>
<dbReference type="PANTHER" id="PTHR16038:SF4">
    <property type="entry name" value="WD REPEAT-CONTAINING PROTEIN 74"/>
    <property type="match status" value="1"/>
</dbReference>